<accession>A0ABU8QST4</accession>
<keyword evidence="11" id="KW-1185">Reference proteome</keyword>
<keyword evidence="5 7" id="KW-0472">Membrane</keyword>
<proteinExistence type="inferred from homology"/>
<evidence type="ECO:0000256" key="6">
    <source>
        <dbReference type="ARBA" id="ARBA00038076"/>
    </source>
</evidence>
<dbReference type="RefSeq" id="WP_339599250.1">
    <property type="nucleotide sequence ID" value="NZ_JBBHLC010000024.1"/>
</dbReference>
<dbReference type="InterPro" id="IPR003838">
    <property type="entry name" value="ABC3_permease_C"/>
</dbReference>
<dbReference type="InterPro" id="IPR025857">
    <property type="entry name" value="MacB_PCD"/>
</dbReference>
<organism evidence="10 11">
    <name type="scientific">Pseudomonas farsensis</name>
    <dbReference type="NCBI Taxonomy" id="2745492"/>
    <lineage>
        <taxon>Bacteria</taxon>
        <taxon>Pseudomonadati</taxon>
        <taxon>Pseudomonadota</taxon>
        <taxon>Gammaproteobacteria</taxon>
        <taxon>Pseudomonadales</taxon>
        <taxon>Pseudomonadaceae</taxon>
        <taxon>Pseudomonas</taxon>
    </lineage>
</organism>
<gene>
    <name evidence="10" type="ORF">V7S98_10855</name>
</gene>
<keyword evidence="4 7" id="KW-1133">Transmembrane helix</keyword>
<comment type="similarity">
    <text evidence="6">Belongs to the ABC-4 integral membrane protein family.</text>
</comment>
<feature type="transmembrane region" description="Helical" evidence="7">
    <location>
        <begin position="314"/>
        <end position="344"/>
    </location>
</feature>
<comment type="caution">
    <text evidence="10">The sequence shown here is derived from an EMBL/GenBank/DDBJ whole genome shotgun (WGS) entry which is preliminary data.</text>
</comment>
<dbReference type="Pfam" id="PF12704">
    <property type="entry name" value="MacB_PCD"/>
    <property type="match status" value="1"/>
</dbReference>
<feature type="domain" description="ABC3 transporter permease C-terminal" evidence="8">
    <location>
        <begin position="274"/>
        <end position="385"/>
    </location>
</feature>
<feature type="transmembrane region" description="Helical" evidence="7">
    <location>
        <begin position="28"/>
        <end position="46"/>
    </location>
</feature>
<feature type="domain" description="MacB-like periplasmic core" evidence="9">
    <location>
        <begin position="29"/>
        <end position="234"/>
    </location>
</feature>
<dbReference type="InterPro" id="IPR050250">
    <property type="entry name" value="Macrolide_Exporter_MacB"/>
</dbReference>
<dbReference type="EMBL" id="JBBHLC010000024">
    <property type="protein sequence ID" value="MEJ5863724.1"/>
    <property type="molecule type" value="Genomic_DNA"/>
</dbReference>
<feature type="transmembrane region" description="Helical" evidence="7">
    <location>
        <begin position="356"/>
        <end position="374"/>
    </location>
</feature>
<evidence type="ECO:0000256" key="7">
    <source>
        <dbReference type="SAM" id="Phobius"/>
    </source>
</evidence>
<sequence length="392" mass="40259">MQPERYGPGLRMRLGESLASLRQLGRRAWLALLGIAMGCAAVVALLDVGHSAAQHARQVFQGMGSELMVANLIPVADGGAHAPVATGFAAAPGAVRGLAPLAMTVADARRGAASQSLMVAGSTPALAEVLGLQVQHGRLLAARDAGSTHVLLGAGVASQLQAGVGDRVQLGRYLFEVVGVLAPRGYNPMVPLAVDDAVLMPLAGLRRLSASSQISVVLALAADDTRMAEAAAVLQLFLQVQMPAMQVEVLLAQQLLDGMARQSRLFTGLLAGLGGIALLVGGVGVMNVMLMNVSERRREIGVRMALGARPADIAWLFLLEALLLAGAGALLGALLGVLAAWGFTAASGWQLQLDPLSIPLGVCSALASGVFFGLQPALAAARLQPVVALRDD</sequence>
<dbReference type="Pfam" id="PF02687">
    <property type="entry name" value="FtsX"/>
    <property type="match status" value="1"/>
</dbReference>
<evidence type="ECO:0000259" key="8">
    <source>
        <dbReference type="Pfam" id="PF02687"/>
    </source>
</evidence>
<evidence type="ECO:0000313" key="10">
    <source>
        <dbReference type="EMBL" id="MEJ5863724.1"/>
    </source>
</evidence>
<evidence type="ECO:0000256" key="3">
    <source>
        <dbReference type="ARBA" id="ARBA00022692"/>
    </source>
</evidence>
<evidence type="ECO:0000256" key="1">
    <source>
        <dbReference type="ARBA" id="ARBA00004651"/>
    </source>
</evidence>
<reference evidence="10 11" key="1">
    <citation type="submission" date="2024-02" db="EMBL/GenBank/DDBJ databases">
        <title>Identification of pathogenicity and growth-promoting function of Pseudomonas putida variant.</title>
        <authorList>
            <person name="Sun J."/>
        </authorList>
    </citation>
    <scope>NUCLEOTIDE SEQUENCE [LARGE SCALE GENOMIC DNA]</scope>
    <source>
        <strain evidence="10 11">A03</strain>
    </source>
</reference>
<keyword evidence="2" id="KW-1003">Cell membrane</keyword>
<evidence type="ECO:0000259" key="9">
    <source>
        <dbReference type="Pfam" id="PF12704"/>
    </source>
</evidence>
<protein>
    <submittedName>
        <fullName evidence="10">ABC transporter permease</fullName>
    </submittedName>
</protein>
<name>A0ABU8QST4_9PSED</name>
<evidence type="ECO:0000256" key="4">
    <source>
        <dbReference type="ARBA" id="ARBA00022989"/>
    </source>
</evidence>
<dbReference type="Proteomes" id="UP001380290">
    <property type="component" value="Unassembled WGS sequence"/>
</dbReference>
<evidence type="ECO:0000256" key="2">
    <source>
        <dbReference type="ARBA" id="ARBA00022475"/>
    </source>
</evidence>
<dbReference type="PANTHER" id="PTHR30572">
    <property type="entry name" value="MEMBRANE COMPONENT OF TRANSPORTER-RELATED"/>
    <property type="match status" value="1"/>
</dbReference>
<keyword evidence="3 7" id="KW-0812">Transmembrane</keyword>
<dbReference type="PANTHER" id="PTHR30572:SF4">
    <property type="entry name" value="ABC TRANSPORTER PERMEASE YTRF"/>
    <property type="match status" value="1"/>
</dbReference>
<comment type="subcellular location">
    <subcellularLocation>
        <location evidence="1">Cell membrane</location>
        <topology evidence="1">Multi-pass membrane protein</topology>
    </subcellularLocation>
</comment>
<feature type="transmembrane region" description="Helical" evidence="7">
    <location>
        <begin position="269"/>
        <end position="293"/>
    </location>
</feature>
<evidence type="ECO:0000256" key="5">
    <source>
        <dbReference type="ARBA" id="ARBA00023136"/>
    </source>
</evidence>
<evidence type="ECO:0000313" key="11">
    <source>
        <dbReference type="Proteomes" id="UP001380290"/>
    </source>
</evidence>